<dbReference type="Gene3D" id="3.40.50.300">
    <property type="entry name" value="P-loop containing nucleotide triphosphate hydrolases"/>
    <property type="match status" value="2"/>
</dbReference>
<gene>
    <name evidence="6" type="ORF">C7455_102109</name>
</gene>
<dbReference type="PROSITE" id="PS50893">
    <property type="entry name" value="ABC_TRANSPORTER_2"/>
    <property type="match status" value="2"/>
</dbReference>
<dbReference type="SMART" id="SM00382">
    <property type="entry name" value="AAA"/>
    <property type="match status" value="2"/>
</dbReference>
<feature type="domain" description="ABC transporter" evidence="5">
    <location>
        <begin position="296"/>
        <end position="508"/>
    </location>
</feature>
<dbReference type="RefSeq" id="WP_146199936.1">
    <property type="nucleotide sequence ID" value="NZ_QGGW01000002.1"/>
</dbReference>
<dbReference type="InterPro" id="IPR050095">
    <property type="entry name" value="ECF_ABC_transporter_ATP-bd"/>
</dbReference>
<dbReference type="CDD" id="cd03225">
    <property type="entry name" value="ABC_cobalt_CbiO_domain1"/>
    <property type="match status" value="2"/>
</dbReference>
<dbReference type="GO" id="GO:0042626">
    <property type="term" value="F:ATPase-coupled transmembrane transporter activity"/>
    <property type="evidence" value="ECO:0007669"/>
    <property type="project" value="TreeGrafter"/>
</dbReference>
<dbReference type="GO" id="GO:0016887">
    <property type="term" value="F:ATP hydrolysis activity"/>
    <property type="evidence" value="ECO:0007669"/>
    <property type="project" value="InterPro"/>
</dbReference>
<dbReference type="InterPro" id="IPR027417">
    <property type="entry name" value="P-loop_NTPase"/>
</dbReference>
<reference evidence="6 7" key="1">
    <citation type="submission" date="2018-05" db="EMBL/GenBank/DDBJ databases">
        <title>Genomic Encyclopedia of Type Strains, Phase IV (KMG-IV): sequencing the most valuable type-strain genomes for metagenomic binning, comparative biology and taxonomic classification.</title>
        <authorList>
            <person name="Goeker M."/>
        </authorList>
    </citation>
    <scope>NUCLEOTIDE SEQUENCE [LARGE SCALE GENOMIC DNA]</scope>
    <source>
        <strain evidence="6 7">DSM 16097</strain>
    </source>
</reference>
<evidence type="ECO:0000313" key="6">
    <source>
        <dbReference type="EMBL" id="PWK61421.1"/>
    </source>
</evidence>
<evidence type="ECO:0000259" key="5">
    <source>
        <dbReference type="PROSITE" id="PS50893"/>
    </source>
</evidence>
<evidence type="ECO:0000256" key="3">
    <source>
        <dbReference type="ARBA" id="ARBA00022741"/>
    </source>
</evidence>
<evidence type="ECO:0000256" key="4">
    <source>
        <dbReference type="ARBA" id="ARBA00022840"/>
    </source>
</evidence>
<dbReference type="EMBL" id="QGGW01000002">
    <property type="protein sequence ID" value="PWK61421.1"/>
    <property type="molecule type" value="Genomic_DNA"/>
</dbReference>
<keyword evidence="4 6" id="KW-0067">ATP-binding</keyword>
<evidence type="ECO:0000256" key="2">
    <source>
        <dbReference type="ARBA" id="ARBA00022448"/>
    </source>
</evidence>
<dbReference type="PANTHER" id="PTHR43553:SF24">
    <property type="entry name" value="ENERGY-COUPLING FACTOR TRANSPORTER ATP-BINDING PROTEIN ECFA1"/>
    <property type="match status" value="1"/>
</dbReference>
<dbReference type="Proteomes" id="UP000245708">
    <property type="component" value="Unassembled WGS sequence"/>
</dbReference>
<keyword evidence="7" id="KW-1185">Reference proteome</keyword>
<dbReference type="PANTHER" id="PTHR43553">
    <property type="entry name" value="HEAVY METAL TRANSPORTER"/>
    <property type="match status" value="1"/>
</dbReference>
<evidence type="ECO:0000313" key="7">
    <source>
        <dbReference type="Proteomes" id="UP000245708"/>
    </source>
</evidence>
<keyword evidence="3" id="KW-0547">Nucleotide-binding</keyword>
<dbReference type="InterPro" id="IPR003593">
    <property type="entry name" value="AAA+_ATPase"/>
</dbReference>
<proteinExistence type="inferred from homology"/>
<sequence length="523" mass="54786">MFDALAYDRVALRHDGAATDAVGPVSLTLHGEERVLLLGPSGAGKSTLLQAATGLMPASIPGRRRGDIYLNGQLVDSRRPADWADTCSYLFQDAGQTLAGFTVRDEIAFGPENRGIAPAQMPALIAKAMARAAIPASWDDRRITTLSGGERQLVAIAALLAQGAPITLADEPMASLAPAAARRMADLLLAPGATTLVVEHKPGPILARSDRCVAIGRTGRVIADGVPADIFPAQAEVLAKEGISLPLGIRLHLAFPDLIGPFGVLDKWRTSPPAARVRTLRDALLPAPIPPGDIIVTLSDVACAPAFGPVVLRDLSLALRAGEVVAIVGPNGVGKSTLAACLAGLLPPRGGRRKGPAGAMAFQNPEAHFSRESVRAELETVTEDGAGVARILGRWGLEHVAHQHPFTLSQGQKRRLALALLSETDRWPVLILDEPTAGLDGAAEAALGAHIRTLARAGRAIGVITHDLDFALAVADRALLLDRGGLRFDGPCATLMRDPLRLAEAGLLPPTAAPLLDWLERAC</sequence>
<keyword evidence="2" id="KW-0813">Transport</keyword>
<dbReference type="GO" id="GO:0043190">
    <property type="term" value="C:ATP-binding cassette (ABC) transporter complex"/>
    <property type="evidence" value="ECO:0007669"/>
    <property type="project" value="TreeGrafter"/>
</dbReference>
<name>A0A316H237_9RHOB</name>
<protein>
    <submittedName>
        <fullName evidence="6">Energy-coupling factor transport system ATP-binding protein</fullName>
    </submittedName>
</protein>
<dbReference type="InterPro" id="IPR015856">
    <property type="entry name" value="ABC_transpr_CbiO/EcfA_su"/>
</dbReference>
<comment type="similarity">
    <text evidence="1">Belongs to the ABC transporter superfamily.</text>
</comment>
<dbReference type="InterPro" id="IPR017871">
    <property type="entry name" value="ABC_transporter-like_CS"/>
</dbReference>
<accession>A0A316H237</accession>
<dbReference type="InterPro" id="IPR003439">
    <property type="entry name" value="ABC_transporter-like_ATP-bd"/>
</dbReference>
<evidence type="ECO:0000256" key="1">
    <source>
        <dbReference type="ARBA" id="ARBA00005417"/>
    </source>
</evidence>
<dbReference type="GO" id="GO:0005524">
    <property type="term" value="F:ATP binding"/>
    <property type="evidence" value="ECO:0007669"/>
    <property type="project" value="UniProtKB-KW"/>
</dbReference>
<organism evidence="6 7">
    <name type="scientific">Roseicyclus mahoneyensis</name>
    <dbReference type="NCBI Taxonomy" id="164332"/>
    <lineage>
        <taxon>Bacteria</taxon>
        <taxon>Pseudomonadati</taxon>
        <taxon>Pseudomonadota</taxon>
        <taxon>Alphaproteobacteria</taxon>
        <taxon>Rhodobacterales</taxon>
        <taxon>Roseobacteraceae</taxon>
        <taxon>Roseicyclus</taxon>
    </lineage>
</organism>
<dbReference type="PROSITE" id="PS00211">
    <property type="entry name" value="ABC_TRANSPORTER_1"/>
    <property type="match status" value="2"/>
</dbReference>
<comment type="caution">
    <text evidence="6">The sequence shown here is derived from an EMBL/GenBank/DDBJ whole genome shotgun (WGS) entry which is preliminary data.</text>
</comment>
<feature type="domain" description="ABC transporter" evidence="5">
    <location>
        <begin position="5"/>
        <end position="243"/>
    </location>
</feature>
<dbReference type="SUPFAM" id="SSF52540">
    <property type="entry name" value="P-loop containing nucleoside triphosphate hydrolases"/>
    <property type="match status" value="2"/>
</dbReference>
<dbReference type="AlphaFoldDB" id="A0A316H237"/>
<dbReference type="OrthoDB" id="9782163at2"/>
<dbReference type="Pfam" id="PF00005">
    <property type="entry name" value="ABC_tran"/>
    <property type="match status" value="2"/>
</dbReference>